<comment type="similarity">
    <text evidence="7">Belongs to the binding-protein-dependent transport system permease family.</text>
</comment>
<dbReference type="Pfam" id="PF12911">
    <property type="entry name" value="OppC_N"/>
    <property type="match status" value="1"/>
</dbReference>
<evidence type="ECO:0000256" key="6">
    <source>
        <dbReference type="ARBA" id="ARBA00023136"/>
    </source>
</evidence>
<dbReference type="InterPro" id="IPR035906">
    <property type="entry name" value="MetI-like_sf"/>
</dbReference>
<dbReference type="Proteomes" id="UP000190229">
    <property type="component" value="Unassembled WGS sequence"/>
</dbReference>
<sequence>MVNITTESVTPAETTAPLKKVRKNRTLGRMVRNPSFMIGALIVLLMVVAGVFAPVLAPYPPNQINFMALLQPPSSAHWFGTDELGRDLFSRVLYGAQTSLEVSAASVGIGLFFGILIGLLTGYIGGAFDEWFVMRVMDSIQSFPFLILALVIGAVLGSGLGNAMIAIGFGFIPGFVRIVRAQVFVQRRSEYVQSAVTIGAGTTRILFVHILPNILTPIIVQATLGLASGVVAEAGLSYLGLGVQPPAASWGSMLHTAQGYITTSPWLAIFPGLTLAIAVLGFNYLGDGLADLWQPKKN</sequence>
<reference evidence="9 10" key="1">
    <citation type="submission" date="2017-02" db="EMBL/GenBank/DDBJ databases">
        <title>Draft genome of Acidibacillus ferrooxidans Huett2.</title>
        <authorList>
            <person name="Schopf S."/>
        </authorList>
    </citation>
    <scope>NUCLEOTIDE SEQUENCE [LARGE SCALE GENOMIC DNA]</scope>
    <source>
        <strain evidence="9 10">Huett2</strain>
    </source>
</reference>
<evidence type="ECO:0000259" key="8">
    <source>
        <dbReference type="PROSITE" id="PS50928"/>
    </source>
</evidence>
<dbReference type="GO" id="GO:0055085">
    <property type="term" value="P:transmembrane transport"/>
    <property type="evidence" value="ECO:0007669"/>
    <property type="project" value="InterPro"/>
</dbReference>
<keyword evidence="6 7" id="KW-0472">Membrane</keyword>
<dbReference type="GO" id="GO:0005886">
    <property type="term" value="C:plasma membrane"/>
    <property type="evidence" value="ECO:0007669"/>
    <property type="project" value="UniProtKB-SubCell"/>
</dbReference>
<keyword evidence="4 7" id="KW-0812">Transmembrane</keyword>
<proteinExistence type="inferred from homology"/>
<keyword evidence="5 7" id="KW-1133">Transmembrane helix</keyword>
<evidence type="ECO:0000313" key="10">
    <source>
        <dbReference type="Proteomes" id="UP000190229"/>
    </source>
</evidence>
<dbReference type="AlphaFoldDB" id="A0A1V4ETU9"/>
<accession>A0A1V4ETU9</accession>
<dbReference type="InterPro" id="IPR050366">
    <property type="entry name" value="BP-dependent_transpt_permease"/>
</dbReference>
<protein>
    <submittedName>
        <fullName evidence="9">Diguanylate cyclase</fullName>
    </submittedName>
</protein>
<evidence type="ECO:0000256" key="3">
    <source>
        <dbReference type="ARBA" id="ARBA00022475"/>
    </source>
</evidence>
<dbReference type="InterPro" id="IPR025966">
    <property type="entry name" value="OppC_N"/>
</dbReference>
<dbReference type="OrthoDB" id="2514at2"/>
<evidence type="ECO:0000256" key="7">
    <source>
        <dbReference type="RuleBase" id="RU363032"/>
    </source>
</evidence>
<dbReference type="PANTHER" id="PTHR43386:SF25">
    <property type="entry name" value="PEPTIDE ABC TRANSPORTER PERMEASE PROTEIN"/>
    <property type="match status" value="1"/>
</dbReference>
<comment type="subcellular location">
    <subcellularLocation>
        <location evidence="1 7">Cell membrane</location>
        <topology evidence="1 7">Multi-pass membrane protein</topology>
    </subcellularLocation>
</comment>
<dbReference type="CDD" id="cd06261">
    <property type="entry name" value="TM_PBP2"/>
    <property type="match status" value="1"/>
</dbReference>
<dbReference type="RefSeq" id="WP_079290178.1">
    <property type="nucleotide sequence ID" value="NZ_MWPS01000016.1"/>
</dbReference>
<dbReference type="EMBL" id="MWPS01000016">
    <property type="protein sequence ID" value="OPG16363.1"/>
    <property type="molecule type" value="Genomic_DNA"/>
</dbReference>
<dbReference type="InterPro" id="IPR000515">
    <property type="entry name" value="MetI-like"/>
</dbReference>
<feature type="transmembrane region" description="Helical" evidence="7">
    <location>
        <begin position="145"/>
        <end position="171"/>
    </location>
</feature>
<name>A0A1V4ETU9_9BACL</name>
<dbReference type="Pfam" id="PF00528">
    <property type="entry name" value="BPD_transp_1"/>
    <property type="match status" value="1"/>
</dbReference>
<dbReference type="SUPFAM" id="SSF161098">
    <property type="entry name" value="MetI-like"/>
    <property type="match status" value="1"/>
</dbReference>
<evidence type="ECO:0000256" key="4">
    <source>
        <dbReference type="ARBA" id="ARBA00022692"/>
    </source>
</evidence>
<gene>
    <name evidence="9" type="ORF">B2M26_05630</name>
</gene>
<keyword evidence="2 7" id="KW-0813">Transport</keyword>
<dbReference type="PANTHER" id="PTHR43386">
    <property type="entry name" value="OLIGOPEPTIDE TRANSPORT SYSTEM PERMEASE PROTEIN APPC"/>
    <property type="match status" value="1"/>
</dbReference>
<evidence type="ECO:0000256" key="5">
    <source>
        <dbReference type="ARBA" id="ARBA00022989"/>
    </source>
</evidence>
<evidence type="ECO:0000256" key="2">
    <source>
        <dbReference type="ARBA" id="ARBA00022448"/>
    </source>
</evidence>
<feature type="domain" description="ABC transmembrane type-1" evidence="8">
    <location>
        <begin position="96"/>
        <end position="286"/>
    </location>
</feature>
<keyword evidence="3" id="KW-1003">Cell membrane</keyword>
<feature type="transmembrane region" description="Helical" evidence="7">
    <location>
        <begin position="102"/>
        <end position="124"/>
    </location>
</feature>
<feature type="transmembrane region" description="Helical" evidence="7">
    <location>
        <begin position="35"/>
        <end position="57"/>
    </location>
</feature>
<evidence type="ECO:0000313" key="9">
    <source>
        <dbReference type="EMBL" id="OPG16363.1"/>
    </source>
</evidence>
<organism evidence="9 10">
    <name type="scientific">Ferroacidibacillus organovorans</name>
    <dbReference type="NCBI Taxonomy" id="1765683"/>
    <lineage>
        <taxon>Bacteria</taxon>
        <taxon>Bacillati</taxon>
        <taxon>Bacillota</taxon>
        <taxon>Bacilli</taxon>
        <taxon>Bacillales</taxon>
        <taxon>Alicyclobacillaceae</taxon>
        <taxon>Ferroacidibacillus</taxon>
    </lineage>
</organism>
<keyword evidence="10" id="KW-1185">Reference proteome</keyword>
<feature type="transmembrane region" description="Helical" evidence="7">
    <location>
        <begin position="263"/>
        <end position="286"/>
    </location>
</feature>
<dbReference type="PROSITE" id="PS50928">
    <property type="entry name" value="ABC_TM1"/>
    <property type="match status" value="1"/>
</dbReference>
<dbReference type="Gene3D" id="1.10.3720.10">
    <property type="entry name" value="MetI-like"/>
    <property type="match status" value="1"/>
</dbReference>
<evidence type="ECO:0000256" key="1">
    <source>
        <dbReference type="ARBA" id="ARBA00004651"/>
    </source>
</evidence>
<comment type="caution">
    <text evidence="9">The sequence shown here is derived from an EMBL/GenBank/DDBJ whole genome shotgun (WGS) entry which is preliminary data.</text>
</comment>